<dbReference type="EMBL" id="JBAMMX010000018">
    <property type="protein sequence ID" value="KAK6922819.1"/>
    <property type="molecule type" value="Genomic_DNA"/>
</dbReference>
<proteinExistence type="predicted"/>
<dbReference type="Proteomes" id="UP001370490">
    <property type="component" value="Unassembled WGS sequence"/>
</dbReference>
<reference evidence="1 2" key="1">
    <citation type="submission" date="2023-12" db="EMBL/GenBank/DDBJ databases">
        <title>A high-quality genome assembly for Dillenia turbinata (Dilleniales).</title>
        <authorList>
            <person name="Chanderbali A."/>
        </authorList>
    </citation>
    <scope>NUCLEOTIDE SEQUENCE [LARGE SCALE GENOMIC DNA]</scope>
    <source>
        <strain evidence="1">LSX21</strain>
        <tissue evidence="1">Leaf</tissue>
    </source>
</reference>
<comment type="caution">
    <text evidence="1">The sequence shown here is derived from an EMBL/GenBank/DDBJ whole genome shotgun (WGS) entry which is preliminary data.</text>
</comment>
<accession>A0AAN8V0V2</accession>
<dbReference type="AlphaFoldDB" id="A0AAN8V0V2"/>
<protein>
    <submittedName>
        <fullName evidence="1">Uncharacterized protein</fullName>
    </submittedName>
</protein>
<keyword evidence="2" id="KW-1185">Reference proteome</keyword>
<gene>
    <name evidence="1" type="ORF">RJ641_011123</name>
</gene>
<sequence length="110" mass="12244">MEESTSVIRMGRLSSIEAEPRTLKVDQIRCARVNMLHYSNMFYNKQEAAICVMNTKTIEEAMSIFTDGLKPVVSIARQSGISISDSGEEFEVSSKLLRIPGLRDIASAPF</sequence>
<organism evidence="1 2">
    <name type="scientific">Dillenia turbinata</name>
    <dbReference type="NCBI Taxonomy" id="194707"/>
    <lineage>
        <taxon>Eukaryota</taxon>
        <taxon>Viridiplantae</taxon>
        <taxon>Streptophyta</taxon>
        <taxon>Embryophyta</taxon>
        <taxon>Tracheophyta</taxon>
        <taxon>Spermatophyta</taxon>
        <taxon>Magnoliopsida</taxon>
        <taxon>eudicotyledons</taxon>
        <taxon>Gunneridae</taxon>
        <taxon>Pentapetalae</taxon>
        <taxon>Dilleniales</taxon>
        <taxon>Dilleniaceae</taxon>
        <taxon>Dillenia</taxon>
    </lineage>
</organism>
<name>A0AAN8V0V2_9MAGN</name>
<evidence type="ECO:0000313" key="1">
    <source>
        <dbReference type="EMBL" id="KAK6922819.1"/>
    </source>
</evidence>
<evidence type="ECO:0000313" key="2">
    <source>
        <dbReference type="Proteomes" id="UP001370490"/>
    </source>
</evidence>
<dbReference type="PANTHER" id="PTHR34808">
    <property type="entry name" value="EXPRESSED PROTEIN"/>
    <property type="match status" value="1"/>
</dbReference>
<dbReference type="PANTHER" id="PTHR34808:SF2">
    <property type="entry name" value="EXPRESSED PROTEIN"/>
    <property type="match status" value="1"/>
</dbReference>